<dbReference type="Pfam" id="PF04149">
    <property type="entry name" value="DUF397"/>
    <property type="match status" value="1"/>
</dbReference>
<proteinExistence type="predicted"/>
<name>A0A7D6ZJH4_9NOCA</name>
<protein>
    <submittedName>
        <fullName evidence="2">DUF397 domain-containing protein</fullName>
    </submittedName>
</protein>
<sequence>MSPEHADIAWFKSSYSQGGSECVEIAWLIGEAVGVRDSKNPAGPSLVFSSAQWSSFISGTAAGCFDVGSS</sequence>
<organism evidence="2 3">
    <name type="scientific">Nocardia huaxiensis</name>
    <dbReference type="NCBI Taxonomy" id="2755382"/>
    <lineage>
        <taxon>Bacteria</taxon>
        <taxon>Bacillati</taxon>
        <taxon>Actinomycetota</taxon>
        <taxon>Actinomycetes</taxon>
        <taxon>Mycobacteriales</taxon>
        <taxon>Nocardiaceae</taxon>
        <taxon>Nocardia</taxon>
    </lineage>
</organism>
<dbReference type="InterPro" id="IPR007278">
    <property type="entry name" value="DUF397"/>
</dbReference>
<gene>
    <name evidence="2" type="ORF">H0264_28625</name>
</gene>
<reference evidence="2 3" key="1">
    <citation type="submission" date="2020-07" db="EMBL/GenBank/DDBJ databases">
        <authorList>
            <person name="Zhuang K."/>
            <person name="Ran Y."/>
        </authorList>
    </citation>
    <scope>NUCLEOTIDE SEQUENCE [LARGE SCALE GENOMIC DNA]</scope>
    <source>
        <strain evidence="2 3">WCH-YHL-001</strain>
    </source>
</reference>
<dbReference type="Proteomes" id="UP000515512">
    <property type="component" value="Chromosome"/>
</dbReference>
<dbReference type="RefSeq" id="WP_181580428.1">
    <property type="nucleotide sequence ID" value="NZ_CP059399.1"/>
</dbReference>
<evidence type="ECO:0000259" key="1">
    <source>
        <dbReference type="Pfam" id="PF04149"/>
    </source>
</evidence>
<accession>A0A7D6ZJH4</accession>
<evidence type="ECO:0000313" key="3">
    <source>
        <dbReference type="Proteomes" id="UP000515512"/>
    </source>
</evidence>
<dbReference type="KEGG" id="nhu:H0264_28625"/>
<evidence type="ECO:0000313" key="2">
    <source>
        <dbReference type="EMBL" id="QLY29223.1"/>
    </source>
</evidence>
<dbReference type="EMBL" id="CP059399">
    <property type="protein sequence ID" value="QLY29223.1"/>
    <property type="molecule type" value="Genomic_DNA"/>
</dbReference>
<feature type="domain" description="DUF397" evidence="1">
    <location>
        <begin position="9"/>
        <end position="59"/>
    </location>
</feature>
<dbReference type="AlphaFoldDB" id="A0A7D6ZJH4"/>
<keyword evidence="3" id="KW-1185">Reference proteome</keyword>